<dbReference type="Proteomes" id="UP001569414">
    <property type="component" value="Unassembled WGS sequence"/>
</dbReference>
<evidence type="ECO:0000313" key="3">
    <source>
        <dbReference type="Proteomes" id="UP001569414"/>
    </source>
</evidence>
<dbReference type="Pfam" id="PF07859">
    <property type="entry name" value="Abhydrolase_3"/>
    <property type="match status" value="1"/>
</dbReference>
<gene>
    <name evidence="2" type="ORF">ACCI51_07060</name>
</gene>
<dbReference type="PANTHER" id="PTHR23024">
    <property type="entry name" value="ARYLACETAMIDE DEACETYLASE"/>
    <property type="match status" value="1"/>
</dbReference>
<name>A0ABV4NM02_9GAMM</name>
<keyword evidence="3" id="KW-1185">Reference proteome</keyword>
<dbReference type="SUPFAM" id="SSF53474">
    <property type="entry name" value="alpha/beta-Hydrolases"/>
    <property type="match status" value="1"/>
</dbReference>
<protein>
    <submittedName>
        <fullName evidence="2">Alpha/beta hydrolase</fullName>
    </submittedName>
</protein>
<comment type="caution">
    <text evidence="2">The sequence shown here is derived from an EMBL/GenBank/DDBJ whole genome shotgun (WGS) entry which is preliminary data.</text>
</comment>
<organism evidence="2 3">
    <name type="scientific">Microbulbifer echini</name>
    <dbReference type="NCBI Taxonomy" id="1529067"/>
    <lineage>
        <taxon>Bacteria</taxon>
        <taxon>Pseudomonadati</taxon>
        <taxon>Pseudomonadota</taxon>
        <taxon>Gammaproteobacteria</taxon>
        <taxon>Cellvibrionales</taxon>
        <taxon>Microbulbiferaceae</taxon>
        <taxon>Microbulbifer</taxon>
    </lineage>
</organism>
<reference evidence="2 3" key="1">
    <citation type="submission" date="2024-08" db="EMBL/GenBank/DDBJ databases">
        <authorList>
            <person name="Ishaq N."/>
        </authorList>
    </citation>
    <scope>NUCLEOTIDE SEQUENCE [LARGE SCALE GENOMIC DNA]</scope>
    <source>
        <strain evidence="2 3">JCM 30400</strain>
    </source>
</reference>
<evidence type="ECO:0000259" key="1">
    <source>
        <dbReference type="Pfam" id="PF07859"/>
    </source>
</evidence>
<dbReference type="Gene3D" id="3.40.50.1820">
    <property type="entry name" value="alpha/beta hydrolase"/>
    <property type="match status" value="1"/>
</dbReference>
<dbReference type="InterPro" id="IPR050466">
    <property type="entry name" value="Carboxylest/Gibb_receptor"/>
</dbReference>
<dbReference type="GO" id="GO:0016787">
    <property type="term" value="F:hydrolase activity"/>
    <property type="evidence" value="ECO:0007669"/>
    <property type="project" value="UniProtKB-KW"/>
</dbReference>
<proteinExistence type="predicted"/>
<keyword evidence="2" id="KW-0378">Hydrolase</keyword>
<dbReference type="RefSeq" id="WP_371843097.1">
    <property type="nucleotide sequence ID" value="NZ_JBGMEL010000005.1"/>
</dbReference>
<dbReference type="InterPro" id="IPR013094">
    <property type="entry name" value="AB_hydrolase_3"/>
</dbReference>
<evidence type="ECO:0000313" key="2">
    <source>
        <dbReference type="EMBL" id="MFA0790300.1"/>
    </source>
</evidence>
<feature type="domain" description="Alpha/beta hydrolase fold-3" evidence="1">
    <location>
        <begin position="83"/>
        <end position="288"/>
    </location>
</feature>
<sequence length="311" mass="34911">MRKVNPSLSAFLRECNEVLLARSAKGFPFSVIDSREKTEMLIQEFVTDIPDIDCVMDAEIYTAGYNVPVRIFNPNPGQTLPVLVYFHGGGHMAGSVKAYDPICRKMAINTQHIVVAGEYRLAPENLYPANIEDACAVVRGIWATLDRQNVDYRKTLSVAGDSAGGSLSASVSHLAQFDRGIDIEKQILIYPCVDYVARYESYNENGVGYLLEADMCTWFFDKYFKEGQCRKAASPLHMDFTANLPQTLVITAEFCPLRDEGKIYYEKVKSLGIHAENVHFEDAIHGFLNIEDLVRETCMKAYSSINRFLNG</sequence>
<dbReference type="InterPro" id="IPR029058">
    <property type="entry name" value="AB_hydrolase_fold"/>
</dbReference>
<accession>A0ABV4NM02</accession>
<dbReference type="EMBL" id="JBGMEL010000005">
    <property type="protein sequence ID" value="MFA0790300.1"/>
    <property type="molecule type" value="Genomic_DNA"/>
</dbReference>